<dbReference type="InterPro" id="IPR023152">
    <property type="entry name" value="RasGAP_CS"/>
</dbReference>
<organism evidence="5 6">
    <name type="scientific">Zygosaccharomyces bailii (strain CLIB 213 / ATCC 58445 / CBS 680 / BCRC 21525 / NBRC 1098 / NCYC 1416 / NRRL Y-2227)</name>
    <dbReference type="NCBI Taxonomy" id="1333698"/>
    <lineage>
        <taxon>Eukaryota</taxon>
        <taxon>Fungi</taxon>
        <taxon>Dikarya</taxon>
        <taxon>Ascomycota</taxon>
        <taxon>Saccharomycotina</taxon>
        <taxon>Saccharomycetes</taxon>
        <taxon>Saccharomycetales</taxon>
        <taxon>Saccharomycetaceae</taxon>
        <taxon>Zygosaccharomyces</taxon>
    </lineage>
</organism>
<dbReference type="SMART" id="SM00323">
    <property type="entry name" value="RasGAP"/>
    <property type="match status" value="1"/>
</dbReference>
<evidence type="ECO:0000313" key="5">
    <source>
        <dbReference type="EMBL" id="CDF91745.1"/>
    </source>
</evidence>
<dbReference type="InterPro" id="IPR035892">
    <property type="entry name" value="C2_domain_sf"/>
</dbReference>
<dbReference type="Gene3D" id="2.60.40.150">
    <property type="entry name" value="C2 domain"/>
    <property type="match status" value="1"/>
</dbReference>
<dbReference type="GO" id="GO:0007165">
    <property type="term" value="P:signal transduction"/>
    <property type="evidence" value="ECO:0007669"/>
    <property type="project" value="UniProtKB-ARBA"/>
</dbReference>
<dbReference type="PROSITE" id="PS50018">
    <property type="entry name" value="RAS_GTPASE_ACTIV_2"/>
    <property type="match status" value="1"/>
</dbReference>
<feature type="domain" description="C2" evidence="3">
    <location>
        <begin position="299"/>
        <end position="419"/>
    </location>
</feature>
<feature type="compositionally biased region" description="Basic residues" evidence="2">
    <location>
        <begin position="1005"/>
        <end position="1014"/>
    </location>
</feature>
<dbReference type="CDD" id="cd05137">
    <property type="entry name" value="RasGAP_CLA2_BUD2"/>
    <property type="match status" value="1"/>
</dbReference>
<dbReference type="InterPro" id="IPR000008">
    <property type="entry name" value="C2_dom"/>
</dbReference>
<proteinExistence type="predicted"/>
<evidence type="ECO:0000259" key="3">
    <source>
        <dbReference type="PROSITE" id="PS50004"/>
    </source>
</evidence>
<name>A0A8J2X586_ZYGB2</name>
<evidence type="ECO:0000313" key="6">
    <source>
        <dbReference type="Proteomes" id="UP000019375"/>
    </source>
</evidence>
<dbReference type="SUPFAM" id="SSF48350">
    <property type="entry name" value="GTPase activation domain, GAP"/>
    <property type="match status" value="1"/>
</dbReference>
<dbReference type="InterPro" id="IPR008936">
    <property type="entry name" value="Rho_GTPase_activation_prot"/>
</dbReference>
<evidence type="ECO:0000256" key="1">
    <source>
        <dbReference type="ARBA" id="ARBA00022468"/>
    </source>
</evidence>
<dbReference type="PROSITE" id="PS00509">
    <property type="entry name" value="RAS_GTPASE_ACTIV_1"/>
    <property type="match status" value="1"/>
</dbReference>
<sequence length="1014" mass="116020">MSNSSITTSFSGTRFDLDKFLSTMQSLKGTFQGTLNWSYDLHSNSWKTRAVEITDNGVLRCATDSNEDMGKDNGSVLIDHLQSCKVRFLDEHSSGFPTICVSAHSKRMFLRVSDAATFEELICAFIWWSGLRKNGIFQKFTPERPLLTSDFDATKVLVSQLYVFGPVLNKTVPIDKNMIRPDFLPDSELEEGWFPAMGVLKSNGVLDLLLQQDGTLIYSLNIAALLRSEIRIPDPSLDSDNYLFLNIIPTLREQLKISSSNKFVGTPKHVPSPAIILKFPLKIDVEDWFVALKSFAIKENFSLIGSDKSNHVRVSNSFSISILEGQFKQPKHEEELPCLYVELSMWGYVWGKAPVVEHTCAPFWREVFTFHESLKVNSLRIKIKRKSHNKTKDEMIGYIDLSQENINDPKLSKETRLPVLSATKRNEQIGTLCIKIVSSLILVLPSSNFIRMEKLLAELNLEDLCDLIQDFSGGIDVKIDNVSEIFLDIFLAIGRKDAWFDALLKKELSAVDDSIARNTIQNKPSSHIYSTLFRGNSILTISMEKYAYRVGHEYLDKSIGNILRDIINQQVSCELDPARIDERNPEMVEKILSKNRNTLRHWVGLLWDRIYRTSNDLPMGIKEQMKMFRKKLELICIEEDFNTTLNCVSGVLFLRFFCPVILNPKLFNLVSHHLNETSRRTLTLICKVLLNLSNITFFGNKEPFMIGMNDFIECHKDDLVDYIDKVTLKKLDFSPRILKLTSSVARLDLTMNEEELKELPVNPYLIDKYLRETEIFTFLASLTLKVENELSTDKKDETGDNEVIYDRPVMGQKLMIRGLEFEKITENNTEIFGNDLMKYLEEDELLTPDDTKPKRDFSNLNADVMGQLKQESLLLYHKIGNLTQMLSDFEYPSEVVLSQPNYSEYLADNTYYTKDKKLKTNLLGDLGDIRGLKKLFDFETKTSVLFDNVVPRSSSIIVERPVSTTSASESSSTISRNLTRLRSKRLPKIMSGNSEDKQSKEKSPGKLKRLFKRS</sequence>
<dbReference type="SUPFAM" id="SSF49562">
    <property type="entry name" value="C2 domain (Calcium/lipid-binding domain, CaLB)"/>
    <property type="match status" value="1"/>
</dbReference>
<dbReference type="InterPro" id="IPR039360">
    <property type="entry name" value="Ras_GTPase"/>
</dbReference>
<dbReference type="OrthoDB" id="775356at2759"/>
<dbReference type="PANTHER" id="PTHR10194">
    <property type="entry name" value="RAS GTPASE-ACTIVATING PROTEINS"/>
    <property type="match status" value="1"/>
</dbReference>
<dbReference type="Pfam" id="PF00616">
    <property type="entry name" value="RasGAP"/>
    <property type="match status" value="1"/>
</dbReference>
<dbReference type="PANTHER" id="PTHR10194:SF60">
    <property type="entry name" value="RAS GTPASE-ACTIVATING PROTEIN RASKOL"/>
    <property type="match status" value="1"/>
</dbReference>
<dbReference type="Gene3D" id="1.10.506.10">
    <property type="entry name" value="GTPase Activation - p120gap, domain 1"/>
    <property type="match status" value="1"/>
</dbReference>
<dbReference type="AlphaFoldDB" id="A0A8J2X586"/>
<evidence type="ECO:0000259" key="4">
    <source>
        <dbReference type="PROSITE" id="PS50018"/>
    </source>
</evidence>
<feature type="domain" description="Ras-GAP" evidence="4">
    <location>
        <begin position="478"/>
        <end position="694"/>
    </location>
</feature>
<keyword evidence="6" id="KW-1185">Reference proteome</keyword>
<gene>
    <name evidence="5" type="ORF">BN860_02586g</name>
</gene>
<reference evidence="6" key="1">
    <citation type="journal article" date="2013" name="Genome Announc.">
        <title>Genome sequence of the food spoilage yeast Zygosaccharomyces bailii CLIB 213(T).</title>
        <authorList>
            <person name="Galeote V."/>
            <person name="Bigey F."/>
            <person name="Devillers H."/>
            <person name="Neuveglise C."/>
            <person name="Dequin S."/>
        </authorList>
    </citation>
    <scope>NUCLEOTIDE SEQUENCE [LARGE SCALE GENOMIC DNA]</scope>
    <source>
        <strain evidence="6">CLIB 213 / ATCC 58445 / CBS 680 / CCRC 21525 / NBRC 1098 / NCYC 1416 / NRRL Y-2227</strain>
    </source>
</reference>
<dbReference type="CDD" id="cd00030">
    <property type="entry name" value="C2"/>
    <property type="match status" value="1"/>
</dbReference>
<protein>
    <submittedName>
        <fullName evidence="5">ZYBA0S13-02586g1_1</fullName>
    </submittedName>
</protein>
<dbReference type="EMBL" id="HG316466">
    <property type="protein sequence ID" value="CDF91745.1"/>
    <property type="molecule type" value="Genomic_DNA"/>
</dbReference>
<dbReference type="GO" id="GO:0005096">
    <property type="term" value="F:GTPase activator activity"/>
    <property type="evidence" value="ECO:0007669"/>
    <property type="project" value="UniProtKB-KW"/>
</dbReference>
<accession>A0A8J2X586</accession>
<feature type="compositionally biased region" description="Basic and acidic residues" evidence="2">
    <location>
        <begin position="994"/>
        <end position="1004"/>
    </location>
</feature>
<evidence type="ECO:0000256" key="2">
    <source>
        <dbReference type="SAM" id="MobiDB-lite"/>
    </source>
</evidence>
<feature type="region of interest" description="Disordered" evidence="2">
    <location>
        <begin position="968"/>
        <end position="1014"/>
    </location>
</feature>
<dbReference type="PROSITE" id="PS50004">
    <property type="entry name" value="C2"/>
    <property type="match status" value="1"/>
</dbReference>
<keyword evidence="1" id="KW-0343">GTPase activation</keyword>
<dbReference type="InterPro" id="IPR001936">
    <property type="entry name" value="RasGAP_dom"/>
</dbReference>
<dbReference type="Pfam" id="PF00168">
    <property type="entry name" value="C2"/>
    <property type="match status" value="1"/>
</dbReference>
<dbReference type="Proteomes" id="UP000019375">
    <property type="component" value="Unassembled WGS sequence"/>
</dbReference>